<sequence length="279" mass="31439">MRHLATFADIRTAKAVSDYLQNQQIDNEISSDEQGWCLFIADESQLDRAQQELEQFVNNPYDQKYLDASWIRSQSADIYTKVSKSNNSLFKQIWLETGIVTRIVSLTVLVIFALQIVGFHPWIYHYLGFPISLAAIDISQLHQLVTPAFMHGSLVHLLFNLFWWIWLGGKLEVEKGSGLLINLFLISALGAHLCQYSMVSGSFLGLSGVVYGLLGYAWVAGKLNKLKLQIPNGIFIMMLLWLVVGFAEVLAIPMANWAHLGGMIAGMVWARFEKPTRSN</sequence>
<feature type="transmembrane region" description="Helical" evidence="9">
    <location>
        <begin position="204"/>
        <end position="221"/>
    </location>
</feature>
<dbReference type="GO" id="GO:0006508">
    <property type="term" value="P:proteolysis"/>
    <property type="evidence" value="ECO:0007669"/>
    <property type="project" value="InterPro"/>
</dbReference>
<evidence type="ECO:0000259" key="11">
    <source>
        <dbReference type="Pfam" id="PF12122"/>
    </source>
</evidence>
<dbReference type="PANTHER" id="PTHR43731">
    <property type="entry name" value="RHOMBOID PROTEASE"/>
    <property type="match status" value="1"/>
</dbReference>
<comment type="similarity">
    <text evidence="2">Belongs to the peptidase S54 family.</text>
</comment>
<dbReference type="InterPro" id="IPR022732">
    <property type="entry name" value="Peptidase_S54_GlpG_N"/>
</dbReference>
<dbReference type="Pfam" id="PF01694">
    <property type="entry name" value="Rhomboid"/>
    <property type="match status" value="1"/>
</dbReference>
<feature type="transmembrane region" description="Helical" evidence="9">
    <location>
        <begin position="144"/>
        <end position="167"/>
    </location>
</feature>
<dbReference type="InterPro" id="IPR023662">
    <property type="entry name" value="Rhomboid_protease_GlpG"/>
</dbReference>
<keyword evidence="4" id="KW-0997">Cell inner membrane</keyword>
<proteinExistence type="inferred from homology"/>
<feature type="transmembrane region" description="Helical" evidence="9">
    <location>
        <begin position="99"/>
        <end position="124"/>
    </location>
</feature>
<protein>
    <submittedName>
        <fullName evidence="12">Rhomboid family protein</fullName>
    </submittedName>
</protein>
<comment type="caution">
    <text evidence="12">The sequence shown here is derived from an EMBL/GenBank/DDBJ whole genome shotgun (WGS) entry which is preliminary data.</text>
</comment>
<evidence type="ECO:0000256" key="9">
    <source>
        <dbReference type="SAM" id="Phobius"/>
    </source>
</evidence>
<dbReference type="GO" id="GO:0004252">
    <property type="term" value="F:serine-type endopeptidase activity"/>
    <property type="evidence" value="ECO:0007669"/>
    <property type="project" value="InterPro"/>
</dbReference>
<dbReference type="GO" id="GO:0016020">
    <property type="term" value="C:membrane"/>
    <property type="evidence" value="ECO:0007669"/>
    <property type="project" value="UniProtKB-SubCell"/>
</dbReference>
<dbReference type="SUPFAM" id="SSF144091">
    <property type="entry name" value="Rhomboid-like"/>
    <property type="match status" value="1"/>
</dbReference>
<dbReference type="NCBIfam" id="TIGR04239">
    <property type="entry name" value="rhombo_GlpG"/>
    <property type="match status" value="1"/>
</dbReference>
<dbReference type="InterPro" id="IPR038236">
    <property type="entry name" value="GlpG_N_sf"/>
</dbReference>
<dbReference type="Proteomes" id="UP000019276">
    <property type="component" value="Unassembled WGS sequence"/>
</dbReference>
<evidence type="ECO:0000256" key="7">
    <source>
        <dbReference type="ARBA" id="ARBA00022989"/>
    </source>
</evidence>
<keyword evidence="5 9" id="KW-0812">Transmembrane</keyword>
<evidence type="ECO:0000256" key="8">
    <source>
        <dbReference type="ARBA" id="ARBA00023136"/>
    </source>
</evidence>
<dbReference type="Gene3D" id="3.30.70.2350">
    <property type="match status" value="1"/>
</dbReference>
<keyword evidence="6" id="KW-0378">Hydrolase</keyword>
<evidence type="ECO:0000256" key="2">
    <source>
        <dbReference type="ARBA" id="ARBA00009045"/>
    </source>
</evidence>
<dbReference type="AlphaFoldDB" id="W7QM60"/>
<evidence type="ECO:0000313" key="12">
    <source>
        <dbReference type="EMBL" id="EWH10037.1"/>
    </source>
</evidence>
<gene>
    <name evidence="12" type="ORF">DS2_09602</name>
</gene>
<evidence type="ECO:0000256" key="1">
    <source>
        <dbReference type="ARBA" id="ARBA00004141"/>
    </source>
</evidence>
<dbReference type="InterPro" id="IPR022764">
    <property type="entry name" value="Peptidase_S54_rhomboid_dom"/>
</dbReference>
<organism evidence="12 13">
    <name type="scientific">Catenovulum agarivorans DS-2</name>
    <dbReference type="NCBI Taxonomy" id="1328313"/>
    <lineage>
        <taxon>Bacteria</taxon>
        <taxon>Pseudomonadati</taxon>
        <taxon>Pseudomonadota</taxon>
        <taxon>Gammaproteobacteria</taxon>
        <taxon>Alteromonadales</taxon>
        <taxon>Alteromonadaceae</taxon>
        <taxon>Catenovulum</taxon>
    </lineage>
</organism>
<dbReference type="EMBL" id="ARZY01000016">
    <property type="protein sequence ID" value="EWH10037.1"/>
    <property type="molecule type" value="Genomic_DNA"/>
</dbReference>
<name>W7QM60_9ALTE</name>
<dbReference type="eggNOG" id="COG0705">
    <property type="taxonomic scope" value="Bacteria"/>
</dbReference>
<evidence type="ECO:0000313" key="13">
    <source>
        <dbReference type="Proteomes" id="UP000019276"/>
    </source>
</evidence>
<dbReference type="InterPro" id="IPR050925">
    <property type="entry name" value="Rhomboid_protease_S54"/>
</dbReference>
<dbReference type="OrthoDB" id="9778341at2"/>
<feature type="domain" description="Peptidase S54 GlpG peptidase N-terminal" evidence="11">
    <location>
        <begin position="1"/>
        <end position="75"/>
    </location>
</feature>
<dbReference type="Pfam" id="PF12122">
    <property type="entry name" value="Rhomboid_N"/>
    <property type="match status" value="1"/>
</dbReference>
<comment type="subcellular location">
    <subcellularLocation>
        <location evidence="1">Membrane</location>
        <topology evidence="1">Multi-pass membrane protein</topology>
    </subcellularLocation>
</comment>
<dbReference type="STRING" id="1328313.DS2_09602"/>
<feature type="transmembrane region" description="Helical" evidence="9">
    <location>
        <begin position="233"/>
        <end position="251"/>
    </location>
</feature>
<keyword evidence="7 9" id="KW-1133">Transmembrane helix</keyword>
<evidence type="ECO:0000259" key="10">
    <source>
        <dbReference type="Pfam" id="PF01694"/>
    </source>
</evidence>
<feature type="domain" description="Peptidase S54 rhomboid" evidence="10">
    <location>
        <begin position="140"/>
        <end position="270"/>
    </location>
</feature>
<keyword evidence="8 9" id="KW-0472">Membrane</keyword>
<evidence type="ECO:0000256" key="6">
    <source>
        <dbReference type="ARBA" id="ARBA00022801"/>
    </source>
</evidence>
<reference evidence="12 13" key="1">
    <citation type="journal article" date="2014" name="Genome Announc.">
        <title>Draft Genome Sequence of the Agar-Degrading Bacterium Catenovulum sp. Strain DS-2, Isolated from Intestines of Haliotis diversicolor.</title>
        <authorList>
            <person name="Shan D."/>
            <person name="Li X."/>
            <person name="Gu Z."/>
            <person name="Wei G."/>
            <person name="Gao Z."/>
            <person name="Shao Z."/>
        </authorList>
    </citation>
    <scope>NUCLEOTIDE SEQUENCE [LARGE SCALE GENOMIC DNA]</scope>
    <source>
        <strain evidence="12 13">DS-2</strain>
    </source>
</reference>
<keyword evidence="3" id="KW-1003">Cell membrane</keyword>
<evidence type="ECO:0000256" key="4">
    <source>
        <dbReference type="ARBA" id="ARBA00022519"/>
    </source>
</evidence>
<dbReference type="InterPro" id="IPR035952">
    <property type="entry name" value="Rhomboid-like_sf"/>
</dbReference>
<evidence type="ECO:0000256" key="5">
    <source>
        <dbReference type="ARBA" id="ARBA00022692"/>
    </source>
</evidence>
<dbReference type="Gene3D" id="1.20.1540.10">
    <property type="entry name" value="Rhomboid-like"/>
    <property type="match status" value="1"/>
</dbReference>
<dbReference type="PANTHER" id="PTHR43731:SF14">
    <property type="entry name" value="PRESENILIN-ASSOCIATED RHOMBOID-LIKE PROTEIN, MITOCHONDRIAL"/>
    <property type="match status" value="1"/>
</dbReference>
<evidence type="ECO:0000256" key="3">
    <source>
        <dbReference type="ARBA" id="ARBA00022475"/>
    </source>
</evidence>
<keyword evidence="13" id="KW-1185">Reference proteome</keyword>
<accession>W7QM60</accession>
<feature type="transmembrane region" description="Helical" evidence="9">
    <location>
        <begin position="179"/>
        <end position="198"/>
    </location>
</feature>
<dbReference type="RefSeq" id="WP_035014532.1">
    <property type="nucleotide sequence ID" value="NZ_ARZY01000016.1"/>
</dbReference>